<evidence type="ECO:0000313" key="2">
    <source>
        <dbReference type="EMBL" id="OLA38235.1"/>
    </source>
</evidence>
<keyword evidence="2" id="KW-0670">Pyruvate</keyword>
<sequence length="278" mass="31219">MIITKLNPVIYAVSDSIGETAESVVKATTSQFVEEKFDVIRVPYVKDKEQIDKIVEEAATNNAVICYTIVSPELREHMADKAMSSDVEVVDVLGPMLKSIEKSTGLLPKNQAGLIHSLDHEYFKRVEAVEFAVKYDDGKNPLGLLKADVVIIGVSRTSKTPLSMYLAHKQIKVANVPLVPELAPPEELFKVPPYKIIGLLIDPFKLNEIRSERLKTMGLSDTATYADMKRIDDELAYAKGIMRRLHCQIINVSNRAIEETAGIIMEYVRKNKERHHEN</sequence>
<comment type="catalytic activity">
    <reaction evidence="1">
        <text>N(tele)-phospho-L-histidyl/L-threonyl-[pyruvate, phosphate dikinase] + ADP = N(tele)-phospho-L-histidyl/O-phospho-L-threonyl-[pyruvate, phosphate dikinase] + AMP + H(+)</text>
        <dbReference type="Rhea" id="RHEA:43692"/>
        <dbReference type="Rhea" id="RHEA-COMP:10650"/>
        <dbReference type="Rhea" id="RHEA-COMP:10651"/>
        <dbReference type="ChEBI" id="CHEBI:15378"/>
        <dbReference type="ChEBI" id="CHEBI:30013"/>
        <dbReference type="ChEBI" id="CHEBI:61977"/>
        <dbReference type="ChEBI" id="CHEBI:83586"/>
        <dbReference type="ChEBI" id="CHEBI:456215"/>
        <dbReference type="ChEBI" id="CHEBI:456216"/>
        <dbReference type="EC" id="2.7.11.32"/>
    </reaction>
</comment>
<dbReference type="GO" id="GO:0005524">
    <property type="term" value="F:ATP binding"/>
    <property type="evidence" value="ECO:0007669"/>
    <property type="project" value="InterPro"/>
</dbReference>
<protein>
    <recommendedName>
        <fullName evidence="1">Putative pyruvate, phosphate dikinase regulatory protein</fullName>
        <shortName evidence="1">PPDK regulatory protein</shortName>
        <ecNumber evidence="1">2.7.11.32</ecNumber>
        <ecNumber evidence="1">2.7.4.27</ecNumber>
    </recommendedName>
</protein>
<comment type="function">
    <text evidence="1">Bifunctional serine/threonine kinase and phosphorylase involved in the regulation of the pyruvate, phosphate dikinase (PPDK) by catalyzing its phosphorylation/dephosphorylation.</text>
</comment>
<comment type="similarity">
    <text evidence="1">Belongs to the pyruvate, phosphate/water dikinase regulatory protein family. PDRP subfamily.</text>
</comment>
<dbReference type="InterPro" id="IPR005177">
    <property type="entry name" value="Kinase-pyrophosphorylase"/>
</dbReference>
<gene>
    <name evidence="2" type="ORF">BHW43_03845</name>
</gene>
<dbReference type="RefSeq" id="WP_044484866.1">
    <property type="nucleotide sequence ID" value="NZ_CAJLOJ010000006.1"/>
</dbReference>
<dbReference type="HAMAP" id="MF_00921">
    <property type="entry name" value="PDRP"/>
    <property type="match status" value="1"/>
</dbReference>
<dbReference type="EMBL" id="MNTG01000024">
    <property type="protein sequence ID" value="OLA38235.1"/>
    <property type="molecule type" value="Genomic_DNA"/>
</dbReference>
<dbReference type="EC" id="2.7.11.32" evidence="1"/>
<name>A0A1Q6R791_9FIRM</name>
<dbReference type="InterPro" id="IPR026565">
    <property type="entry name" value="PPDK_reg"/>
</dbReference>
<dbReference type="NCBIfam" id="NF003742">
    <property type="entry name" value="PRK05339.1"/>
    <property type="match status" value="1"/>
</dbReference>
<feature type="binding site" evidence="1">
    <location>
        <begin position="153"/>
        <end position="160"/>
    </location>
    <ligand>
        <name>ADP</name>
        <dbReference type="ChEBI" id="CHEBI:456216"/>
    </ligand>
</feature>
<dbReference type="GO" id="GO:0043531">
    <property type="term" value="F:ADP binding"/>
    <property type="evidence" value="ECO:0007669"/>
    <property type="project" value="UniProtKB-UniRule"/>
</dbReference>
<dbReference type="Proteomes" id="UP000186777">
    <property type="component" value="Unassembled WGS sequence"/>
</dbReference>
<dbReference type="PANTHER" id="PTHR31756">
    <property type="entry name" value="PYRUVATE, PHOSPHATE DIKINASE REGULATORY PROTEIN 1, CHLOROPLASTIC"/>
    <property type="match status" value="1"/>
</dbReference>
<proteinExistence type="inferred from homology"/>
<reference evidence="2 3" key="1">
    <citation type="journal article" date="2016" name="Nat. Biotechnol.">
        <title>Measurement of bacterial replication rates in microbial communities.</title>
        <authorList>
            <person name="Brown C.T."/>
            <person name="Olm M.R."/>
            <person name="Thomas B.C."/>
            <person name="Banfield J.F."/>
        </authorList>
    </citation>
    <scope>NUCLEOTIDE SEQUENCE [LARGE SCALE GENOMIC DNA]</scope>
    <source>
        <strain evidence="2">46_33</strain>
    </source>
</reference>
<keyword evidence="1" id="KW-0808">Transferase</keyword>
<dbReference type="GO" id="GO:0016776">
    <property type="term" value="F:phosphotransferase activity, phosphate group as acceptor"/>
    <property type="evidence" value="ECO:0007669"/>
    <property type="project" value="UniProtKB-UniRule"/>
</dbReference>
<dbReference type="EC" id="2.7.4.27" evidence="1"/>
<keyword evidence="1" id="KW-0418">Kinase</keyword>
<evidence type="ECO:0000256" key="1">
    <source>
        <dbReference type="HAMAP-Rule" id="MF_00921"/>
    </source>
</evidence>
<comment type="catalytic activity">
    <reaction evidence="1">
        <text>N(tele)-phospho-L-histidyl/O-phospho-L-threonyl-[pyruvate, phosphate dikinase] + phosphate + H(+) = N(tele)-phospho-L-histidyl/L-threonyl-[pyruvate, phosphate dikinase] + diphosphate</text>
        <dbReference type="Rhea" id="RHEA:43696"/>
        <dbReference type="Rhea" id="RHEA-COMP:10650"/>
        <dbReference type="Rhea" id="RHEA-COMP:10651"/>
        <dbReference type="ChEBI" id="CHEBI:15378"/>
        <dbReference type="ChEBI" id="CHEBI:30013"/>
        <dbReference type="ChEBI" id="CHEBI:33019"/>
        <dbReference type="ChEBI" id="CHEBI:43474"/>
        <dbReference type="ChEBI" id="CHEBI:61977"/>
        <dbReference type="ChEBI" id="CHEBI:83586"/>
        <dbReference type="EC" id="2.7.4.27"/>
    </reaction>
</comment>
<dbReference type="PANTHER" id="PTHR31756:SF3">
    <property type="entry name" value="PYRUVATE, PHOSPHATE DIKINASE REGULATORY PROTEIN 1, CHLOROPLASTIC"/>
    <property type="match status" value="1"/>
</dbReference>
<dbReference type="AlphaFoldDB" id="A0A1Q6R791"/>
<evidence type="ECO:0000313" key="3">
    <source>
        <dbReference type="Proteomes" id="UP000186777"/>
    </source>
</evidence>
<accession>A0A1Q6R791</accession>
<dbReference type="STRING" id="626940.BHW43_03845"/>
<keyword evidence="1" id="KW-0547">Nucleotide-binding</keyword>
<dbReference type="GO" id="GO:0004674">
    <property type="term" value="F:protein serine/threonine kinase activity"/>
    <property type="evidence" value="ECO:0007669"/>
    <property type="project" value="UniProtKB-UniRule"/>
</dbReference>
<keyword evidence="1" id="KW-0723">Serine/threonine-protein kinase</keyword>
<comment type="caution">
    <text evidence="2">The sequence shown here is derived from an EMBL/GenBank/DDBJ whole genome shotgun (WGS) entry which is preliminary data.</text>
</comment>
<dbReference type="Pfam" id="PF03618">
    <property type="entry name" value="Kinase-PPPase"/>
    <property type="match status" value="1"/>
</dbReference>
<organism evidence="2 3">
    <name type="scientific">Phascolarctobacterium succinatutens</name>
    <dbReference type="NCBI Taxonomy" id="626940"/>
    <lineage>
        <taxon>Bacteria</taxon>
        <taxon>Bacillati</taxon>
        <taxon>Bacillota</taxon>
        <taxon>Negativicutes</taxon>
        <taxon>Acidaminococcales</taxon>
        <taxon>Acidaminococcaceae</taxon>
        <taxon>Phascolarctobacterium</taxon>
    </lineage>
</organism>